<evidence type="ECO:0000313" key="3">
    <source>
        <dbReference type="Proteomes" id="UP000078284"/>
    </source>
</evidence>
<comment type="caution">
    <text evidence="2">The sequence shown here is derived from an EMBL/GenBank/DDBJ whole genome shotgun (WGS) entry which is preliminary data.</text>
</comment>
<sequence length="479" mass="55483">MTLKRIASSNQQDRLSNLPDVLLIMIITCLSFKECIRTSVLAKRWRYLCRETRNISFKESEYVDHFVSDKRSKRVSFAAYMCQWVSRYHGRYIETLEIYFSIPSDFVAAVESLIEFAVSRQVKNLVLDFSDPSWISTRCASRYDYVCVQLPVCVYSLTTLESLKIYSCGFDPSKFSNSRLPRKLSIGWIKLTDVESLLLNSPTLKSLSINYCWGIEIRNIAGDMKEFVFESCDFSSFMVCCFDLPTVEIFKYSGQILSFDVKRMNMSIKDVYLDFTEEGMYEERTQRTKLEGSVLSAFLNNLRGARTLSVCPYLLQTIQECEDPFDLLRPMETQHLVLRTRLHVMEFKGIKLLLDNCPNLETLTFDIFSQSLFSYNKSYYGVGPRSYWKKNLTYKSLPKTLKVVVVRNFTGRFDELNVLKLLIQSGRGRWPGREHGPMLERVELYMDSSMAESQKELADDGAMMLQSISGDVQVLVYDP</sequence>
<dbReference type="InterPro" id="IPR050232">
    <property type="entry name" value="FBL13/AtMIF1-like"/>
</dbReference>
<dbReference type="Pfam" id="PF00646">
    <property type="entry name" value="F-box"/>
    <property type="match status" value="1"/>
</dbReference>
<proteinExistence type="predicted"/>
<dbReference type="EMBL" id="LUHQ01000001">
    <property type="protein sequence ID" value="OAP17213.1"/>
    <property type="molecule type" value="Genomic_DNA"/>
</dbReference>
<dbReference type="Gene3D" id="1.20.1280.50">
    <property type="match status" value="1"/>
</dbReference>
<organism evidence="2 3">
    <name type="scientific">Arabidopsis thaliana</name>
    <name type="common">Mouse-ear cress</name>
    <dbReference type="NCBI Taxonomy" id="3702"/>
    <lineage>
        <taxon>Eukaryota</taxon>
        <taxon>Viridiplantae</taxon>
        <taxon>Streptophyta</taxon>
        <taxon>Embryophyta</taxon>
        <taxon>Tracheophyta</taxon>
        <taxon>Spermatophyta</taxon>
        <taxon>Magnoliopsida</taxon>
        <taxon>eudicotyledons</taxon>
        <taxon>Gunneridae</taxon>
        <taxon>Pentapetalae</taxon>
        <taxon>rosids</taxon>
        <taxon>malvids</taxon>
        <taxon>Brassicales</taxon>
        <taxon>Brassicaceae</taxon>
        <taxon>Camelineae</taxon>
        <taxon>Arabidopsis</taxon>
    </lineage>
</organism>
<dbReference type="ExpressionAtlas" id="A0A178WIC0">
    <property type="expression patterns" value="baseline"/>
</dbReference>
<dbReference type="PROSITE" id="PS50181">
    <property type="entry name" value="FBOX"/>
    <property type="match status" value="1"/>
</dbReference>
<dbReference type="InterPro" id="IPR032675">
    <property type="entry name" value="LRR_dom_sf"/>
</dbReference>
<dbReference type="InterPro" id="IPR001810">
    <property type="entry name" value="F-box_dom"/>
</dbReference>
<name>A0A178WIC0_ARATH</name>
<gene>
    <name evidence="2" type="ordered locus">AXX17_At1g51080</name>
</gene>
<dbReference type="Proteomes" id="UP000078284">
    <property type="component" value="Chromosome 1"/>
</dbReference>
<evidence type="ECO:0000259" key="1">
    <source>
        <dbReference type="PROSITE" id="PS50181"/>
    </source>
</evidence>
<protein>
    <recommendedName>
        <fullName evidence="1">F-box domain-containing protein</fullName>
    </recommendedName>
</protein>
<dbReference type="Gene3D" id="3.80.10.10">
    <property type="entry name" value="Ribonuclease Inhibitor"/>
    <property type="match status" value="1"/>
</dbReference>
<reference evidence="3" key="1">
    <citation type="journal article" date="2016" name="Proc. Natl. Acad. Sci. U.S.A.">
        <title>Chromosome-level assembly of Arabidopsis thaliana Ler reveals the extent of translocation and inversion polymorphisms.</title>
        <authorList>
            <person name="Zapata L."/>
            <person name="Ding J."/>
            <person name="Willing E.M."/>
            <person name="Hartwig B."/>
            <person name="Bezdan D."/>
            <person name="Jiao W.B."/>
            <person name="Patel V."/>
            <person name="Velikkakam James G."/>
            <person name="Koornneef M."/>
            <person name="Ossowski S."/>
            <person name="Schneeberger K."/>
        </authorList>
    </citation>
    <scope>NUCLEOTIDE SEQUENCE [LARGE SCALE GENOMIC DNA]</scope>
    <source>
        <strain evidence="3">cv. Landsberg erecta</strain>
    </source>
</reference>
<dbReference type="PANTHER" id="PTHR31900:SF34">
    <property type="entry name" value="EMB|CAB62440.1-RELATED"/>
    <property type="match status" value="1"/>
</dbReference>
<dbReference type="SUPFAM" id="SSF52047">
    <property type="entry name" value="RNI-like"/>
    <property type="match status" value="1"/>
</dbReference>
<evidence type="ECO:0000313" key="2">
    <source>
        <dbReference type="EMBL" id="OAP17213.1"/>
    </source>
</evidence>
<dbReference type="SUPFAM" id="SSF81383">
    <property type="entry name" value="F-box domain"/>
    <property type="match status" value="1"/>
</dbReference>
<feature type="domain" description="F-box" evidence="1">
    <location>
        <begin position="12"/>
        <end position="60"/>
    </location>
</feature>
<dbReference type="AlphaFoldDB" id="A0A178WIC0"/>
<dbReference type="PANTHER" id="PTHR31900">
    <property type="entry name" value="F-BOX/RNI SUPERFAMILY PROTEIN-RELATED"/>
    <property type="match status" value="1"/>
</dbReference>
<dbReference type="InterPro" id="IPR036047">
    <property type="entry name" value="F-box-like_dom_sf"/>
</dbReference>
<accession>A0A178WIC0</accession>